<dbReference type="Gene3D" id="3.20.20.140">
    <property type="entry name" value="Metal-dependent hydrolases"/>
    <property type="match status" value="1"/>
</dbReference>
<organism evidence="4 5">
    <name type="scientific">Mycobacterium novum</name>
    <dbReference type="NCBI Taxonomy" id="2492438"/>
    <lineage>
        <taxon>Bacteria</taxon>
        <taxon>Bacillati</taxon>
        <taxon>Actinomycetota</taxon>
        <taxon>Actinomycetes</taxon>
        <taxon>Mycobacteriales</taxon>
        <taxon>Mycobacteriaceae</taxon>
        <taxon>Mycobacterium</taxon>
    </lineage>
</organism>
<dbReference type="AlphaFoldDB" id="A0A7I7JP04"/>
<evidence type="ECO:0000313" key="4">
    <source>
        <dbReference type="EMBL" id="BBX13560.1"/>
    </source>
</evidence>
<gene>
    <name evidence="4" type="ORF">MNVM_26410</name>
</gene>
<keyword evidence="1" id="KW-0456">Lyase</keyword>
<dbReference type="GO" id="GO:0016831">
    <property type="term" value="F:carboxy-lyase activity"/>
    <property type="evidence" value="ECO:0007669"/>
    <property type="project" value="InterPro"/>
</dbReference>
<dbReference type="InterPro" id="IPR032465">
    <property type="entry name" value="ACMSD"/>
</dbReference>
<proteinExistence type="predicted"/>
<dbReference type="Proteomes" id="UP000466997">
    <property type="component" value="Chromosome"/>
</dbReference>
<dbReference type="InterPro" id="IPR006680">
    <property type="entry name" value="Amidohydro-rel"/>
</dbReference>
<keyword evidence="4" id="KW-0378">Hydrolase</keyword>
<dbReference type="SUPFAM" id="SSF51556">
    <property type="entry name" value="Metallo-dependent hydrolases"/>
    <property type="match status" value="1"/>
</dbReference>
<evidence type="ECO:0000256" key="1">
    <source>
        <dbReference type="ARBA" id="ARBA00023239"/>
    </source>
</evidence>
<dbReference type="GO" id="GO:0019748">
    <property type="term" value="P:secondary metabolic process"/>
    <property type="evidence" value="ECO:0007669"/>
    <property type="project" value="TreeGrafter"/>
</dbReference>
<dbReference type="PANTHER" id="PTHR21240:SF28">
    <property type="entry name" value="ISO-OROTATE DECARBOXYLASE (EUROFUNG)"/>
    <property type="match status" value="1"/>
</dbReference>
<keyword evidence="5" id="KW-1185">Reference proteome</keyword>
<dbReference type="KEGG" id="mnm:MNVM_26410"/>
<protein>
    <submittedName>
        <fullName evidence="4">Amidohydrolase</fullName>
    </submittedName>
</protein>
<feature type="domain" description="Amidohydrolase-related" evidence="3">
    <location>
        <begin position="137"/>
        <end position="389"/>
    </location>
</feature>
<dbReference type="RefSeq" id="WP_013830362.1">
    <property type="nucleotide sequence ID" value="NZ_AP022562.1"/>
</dbReference>
<accession>A0A7I7JP04</accession>
<name>A0A7I7JP04_9MYCO</name>
<evidence type="ECO:0000313" key="5">
    <source>
        <dbReference type="Proteomes" id="UP000466997"/>
    </source>
</evidence>
<sequence length="390" mass="43532">MSSTTTRDATFYPPGGYGAPKDRRGQAGRDVGLPAGTEVFSADNHISIADDIFYQRFPEDLRDKAPRIWYEDGAYMVGRKGQTFLPGDFSAVLMQYDDLAGAASSNIEARIQELASDGVDKELAFPNAVLALFHFPDKELRERVFRIYNEHMAELQERSGGRFYGVGLINWWDPVGTRRNLEELKSLGLKTFLLPLNPGKDDDGNVIDYSSATMRPVWDEIEAAGLPVTHHIGETPPKTPCEVNSVVVGMMINVDSFREMFSKYIFGGILDQNPGLRVGWFEGGIAWVPSALQDAEHLLASYQHMFNHQLEHPIRHYWNTNMSASFMVDPLGLRLIDEIGVDKVMWSSDYPHNESTFGYSEKSLTSVVNALGPEDAAKVVSTNIKKFLGV</sequence>
<dbReference type="InterPro" id="IPR032466">
    <property type="entry name" value="Metal_Hydrolase"/>
</dbReference>
<dbReference type="EMBL" id="AP022562">
    <property type="protein sequence ID" value="BBX13560.1"/>
    <property type="molecule type" value="Genomic_DNA"/>
</dbReference>
<dbReference type="PANTHER" id="PTHR21240">
    <property type="entry name" value="2-AMINO-3-CARBOXYLMUCONATE-6-SEMIALDEHYDE DECARBOXYLASE"/>
    <property type="match status" value="1"/>
</dbReference>
<dbReference type="GO" id="GO:0016787">
    <property type="term" value="F:hydrolase activity"/>
    <property type="evidence" value="ECO:0007669"/>
    <property type="project" value="UniProtKB-KW"/>
</dbReference>
<evidence type="ECO:0000259" key="3">
    <source>
        <dbReference type="Pfam" id="PF04909"/>
    </source>
</evidence>
<evidence type="ECO:0000256" key="2">
    <source>
        <dbReference type="SAM" id="MobiDB-lite"/>
    </source>
</evidence>
<reference evidence="4 5" key="1">
    <citation type="journal article" date="2019" name="Emerg. Microbes Infect.">
        <title>Comprehensive subspecies identification of 175 nontuberculous mycobacteria species based on 7547 genomic profiles.</title>
        <authorList>
            <person name="Matsumoto Y."/>
            <person name="Kinjo T."/>
            <person name="Motooka D."/>
            <person name="Nabeya D."/>
            <person name="Jung N."/>
            <person name="Uechi K."/>
            <person name="Horii T."/>
            <person name="Iida T."/>
            <person name="Fujita J."/>
            <person name="Nakamura S."/>
        </authorList>
    </citation>
    <scope>NUCLEOTIDE SEQUENCE [LARGE SCALE GENOMIC DNA]</scope>
    <source>
        <strain evidence="4 5">JCM 6391</strain>
    </source>
</reference>
<feature type="region of interest" description="Disordered" evidence="2">
    <location>
        <begin position="1"/>
        <end position="32"/>
    </location>
</feature>
<dbReference type="GO" id="GO:0005737">
    <property type="term" value="C:cytoplasm"/>
    <property type="evidence" value="ECO:0007669"/>
    <property type="project" value="TreeGrafter"/>
</dbReference>
<dbReference type="Pfam" id="PF04909">
    <property type="entry name" value="Amidohydro_2"/>
    <property type="match status" value="1"/>
</dbReference>